<feature type="chain" id="PRO_5003837146" evidence="1">
    <location>
        <begin position="25"/>
        <end position="228"/>
    </location>
</feature>
<dbReference type="AlphaFoldDB" id="K0SIG8"/>
<keyword evidence="3" id="KW-1185">Reference proteome</keyword>
<sequence length="228" mass="25346">MTRFGSMPCLLVILLLAAIGRSTSYSVSTSRSNLGSVSNRGAFLRHIGAGCAATFLLPTQSAIAKEIDPALKGTKADPEYQSCLSTCIYECTKPKGVEQKTRAECLPECKSKCATTKQQLLTGAPKNIFTKKTAHIWTLKFDPKKFAWRPEKASSSSSPFYCAYIWRHSAVNKSHVLSPVTNRRPTLRLLPRVETPRNVDTTNRHRVCLNLPHTGVRRTVSAHHHRQQ</sequence>
<evidence type="ECO:0000313" key="2">
    <source>
        <dbReference type="EMBL" id="EJK66018.1"/>
    </source>
</evidence>
<feature type="signal peptide" evidence="1">
    <location>
        <begin position="1"/>
        <end position="24"/>
    </location>
</feature>
<organism evidence="2 3">
    <name type="scientific">Thalassiosira oceanica</name>
    <name type="common">Marine diatom</name>
    <dbReference type="NCBI Taxonomy" id="159749"/>
    <lineage>
        <taxon>Eukaryota</taxon>
        <taxon>Sar</taxon>
        <taxon>Stramenopiles</taxon>
        <taxon>Ochrophyta</taxon>
        <taxon>Bacillariophyta</taxon>
        <taxon>Coscinodiscophyceae</taxon>
        <taxon>Thalassiosirophycidae</taxon>
        <taxon>Thalassiosirales</taxon>
        <taxon>Thalassiosiraceae</taxon>
        <taxon>Thalassiosira</taxon>
    </lineage>
</organism>
<accession>K0SIG8</accession>
<evidence type="ECO:0000313" key="3">
    <source>
        <dbReference type="Proteomes" id="UP000266841"/>
    </source>
</evidence>
<dbReference type="EMBL" id="AGNL01015320">
    <property type="protein sequence ID" value="EJK66018.1"/>
    <property type="molecule type" value="Genomic_DNA"/>
</dbReference>
<evidence type="ECO:0000256" key="1">
    <source>
        <dbReference type="SAM" id="SignalP"/>
    </source>
</evidence>
<comment type="caution">
    <text evidence="2">The sequence shown here is derived from an EMBL/GenBank/DDBJ whole genome shotgun (WGS) entry which is preliminary data.</text>
</comment>
<gene>
    <name evidence="2" type="ORF">THAOC_13082</name>
</gene>
<protein>
    <submittedName>
        <fullName evidence="2">Uncharacterized protein</fullName>
    </submittedName>
</protein>
<name>K0SIG8_THAOC</name>
<keyword evidence="1" id="KW-0732">Signal</keyword>
<dbReference type="Proteomes" id="UP000266841">
    <property type="component" value="Unassembled WGS sequence"/>
</dbReference>
<dbReference type="OrthoDB" id="43861at2759"/>
<reference evidence="2 3" key="1">
    <citation type="journal article" date="2012" name="Genome Biol.">
        <title>Genome and low-iron response of an oceanic diatom adapted to chronic iron limitation.</title>
        <authorList>
            <person name="Lommer M."/>
            <person name="Specht M."/>
            <person name="Roy A.S."/>
            <person name="Kraemer L."/>
            <person name="Andreson R."/>
            <person name="Gutowska M.A."/>
            <person name="Wolf J."/>
            <person name="Bergner S.V."/>
            <person name="Schilhabel M.B."/>
            <person name="Klostermeier U.C."/>
            <person name="Beiko R.G."/>
            <person name="Rosenstiel P."/>
            <person name="Hippler M."/>
            <person name="Laroche J."/>
        </authorList>
    </citation>
    <scope>NUCLEOTIDE SEQUENCE [LARGE SCALE GENOMIC DNA]</scope>
    <source>
        <strain evidence="2 3">CCMP1005</strain>
    </source>
</reference>
<dbReference type="eggNOG" id="ENOG502SFIZ">
    <property type="taxonomic scope" value="Eukaryota"/>
</dbReference>
<proteinExistence type="predicted"/>